<name>A0A336M4P7_CULSO</name>
<protein>
    <submittedName>
        <fullName evidence="1">CSON003175 protein</fullName>
    </submittedName>
</protein>
<dbReference type="VEuPathDB" id="VectorBase:CSON003175"/>
<evidence type="ECO:0000313" key="1">
    <source>
        <dbReference type="EMBL" id="SSX20988.1"/>
    </source>
</evidence>
<proteinExistence type="predicted"/>
<gene>
    <name evidence="1" type="primary">CSON003175</name>
</gene>
<organism evidence="1">
    <name type="scientific">Culicoides sonorensis</name>
    <name type="common">Biting midge</name>
    <dbReference type="NCBI Taxonomy" id="179676"/>
    <lineage>
        <taxon>Eukaryota</taxon>
        <taxon>Metazoa</taxon>
        <taxon>Ecdysozoa</taxon>
        <taxon>Arthropoda</taxon>
        <taxon>Hexapoda</taxon>
        <taxon>Insecta</taxon>
        <taxon>Pterygota</taxon>
        <taxon>Neoptera</taxon>
        <taxon>Endopterygota</taxon>
        <taxon>Diptera</taxon>
        <taxon>Nematocera</taxon>
        <taxon>Chironomoidea</taxon>
        <taxon>Ceratopogonidae</taxon>
        <taxon>Ceratopogoninae</taxon>
        <taxon>Culicoides</taxon>
        <taxon>Monoculicoides</taxon>
    </lineage>
</organism>
<accession>A0A336M4P7</accession>
<dbReference type="EMBL" id="UFQT01000155">
    <property type="protein sequence ID" value="SSX20988.1"/>
    <property type="molecule type" value="Genomic_DNA"/>
</dbReference>
<reference evidence="1" key="1">
    <citation type="submission" date="2018-07" db="EMBL/GenBank/DDBJ databases">
        <authorList>
            <person name="Quirk P.G."/>
            <person name="Krulwich T.A."/>
        </authorList>
    </citation>
    <scope>NUCLEOTIDE SEQUENCE</scope>
</reference>
<dbReference type="AlphaFoldDB" id="A0A336M4P7"/>
<sequence length="69" mass="7862">MTTGNSKNSSGYLIMMMNDEKLNSTVFNSQTSEILTNRQNHIECSTDMGQDENIQKYNPTPIMVRTTKK</sequence>